<evidence type="ECO:0000313" key="3">
    <source>
        <dbReference type="Proteomes" id="UP001174934"/>
    </source>
</evidence>
<reference evidence="2" key="1">
    <citation type="submission" date="2023-06" db="EMBL/GenBank/DDBJ databases">
        <title>Genome-scale phylogeny and comparative genomics of the fungal order Sordariales.</title>
        <authorList>
            <consortium name="Lawrence Berkeley National Laboratory"/>
            <person name="Hensen N."/>
            <person name="Bonometti L."/>
            <person name="Westerberg I."/>
            <person name="Brannstrom I.O."/>
            <person name="Guillou S."/>
            <person name="Cros-Aarteil S."/>
            <person name="Calhoun S."/>
            <person name="Haridas S."/>
            <person name="Kuo A."/>
            <person name="Mondo S."/>
            <person name="Pangilinan J."/>
            <person name="Riley R."/>
            <person name="LaButti K."/>
            <person name="Andreopoulos B."/>
            <person name="Lipzen A."/>
            <person name="Chen C."/>
            <person name="Yanf M."/>
            <person name="Daum C."/>
            <person name="Ng V."/>
            <person name="Clum A."/>
            <person name="Steindorff A."/>
            <person name="Ohm R."/>
            <person name="Martin F."/>
            <person name="Silar P."/>
            <person name="Natvig D."/>
            <person name="Lalanne C."/>
            <person name="Gautier V."/>
            <person name="Ament-velasquez S.L."/>
            <person name="Kruys A."/>
            <person name="Hutchinson M.I."/>
            <person name="Powell A.J."/>
            <person name="Barry K."/>
            <person name="Miller A.N."/>
            <person name="Grigoriev I.V."/>
            <person name="Debuchy R."/>
            <person name="Gladieux P."/>
            <person name="Thoren M.H."/>
            <person name="Johannesson H."/>
        </authorList>
    </citation>
    <scope>NUCLEOTIDE SEQUENCE</scope>
    <source>
        <strain evidence="2">SMH3391-2</strain>
    </source>
</reference>
<dbReference type="AlphaFoldDB" id="A0AA39TK42"/>
<accession>A0AA39TK42</accession>
<evidence type="ECO:0000256" key="1">
    <source>
        <dbReference type="SAM" id="MobiDB-lite"/>
    </source>
</evidence>
<proteinExistence type="predicted"/>
<comment type="caution">
    <text evidence="2">The sequence shown here is derived from an EMBL/GenBank/DDBJ whole genome shotgun (WGS) entry which is preliminary data.</text>
</comment>
<dbReference type="EMBL" id="JAULSR010000011">
    <property type="protein sequence ID" value="KAK0610174.1"/>
    <property type="molecule type" value="Genomic_DNA"/>
</dbReference>
<dbReference type="Proteomes" id="UP001174934">
    <property type="component" value="Unassembled WGS sequence"/>
</dbReference>
<feature type="region of interest" description="Disordered" evidence="1">
    <location>
        <begin position="1"/>
        <end position="71"/>
    </location>
</feature>
<sequence length="101" mass="11219">MPPKRKSVQAEEPAAEPSRRRSLRNTNKPSPVHVTEKAKLSAATPKVQKTKAEIRAKPNKRGAAEAAAKPVEGSVDWMPSQTFSYRLIKSENIIHILPLRL</sequence>
<evidence type="ECO:0000313" key="2">
    <source>
        <dbReference type="EMBL" id="KAK0610174.1"/>
    </source>
</evidence>
<keyword evidence="3" id="KW-1185">Reference proteome</keyword>
<protein>
    <submittedName>
        <fullName evidence="2">Uncharacterized protein</fullName>
    </submittedName>
</protein>
<gene>
    <name evidence="2" type="ORF">B0T17DRAFT_128013</name>
</gene>
<organism evidence="2 3">
    <name type="scientific">Bombardia bombarda</name>
    <dbReference type="NCBI Taxonomy" id="252184"/>
    <lineage>
        <taxon>Eukaryota</taxon>
        <taxon>Fungi</taxon>
        <taxon>Dikarya</taxon>
        <taxon>Ascomycota</taxon>
        <taxon>Pezizomycotina</taxon>
        <taxon>Sordariomycetes</taxon>
        <taxon>Sordariomycetidae</taxon>
        <taxon>Sordariales</taxon>
        <taxon>Lasiosphaeriaceae</taxon>
        <taxon>Bombardia</taxon>
    </lineage>
</organism>
<name>A0AA39TK42_9PEZI</name>